<protein>
    <submittedName>
        <fullName evidence="2">Uncharacterized protein</fullName>
    </submittedName>
</protein>
<accession>A0A678TAH9</accession>
<proteinExistence type="predicted"/>
<name>A0A678TAH9_SACOF</name>
<dbReference type="EMBL" id="MH182523">
    <property type="protein sequence ID" value="AWA44811.1"/>
    <property type="molecule type" value="Genomic_DNA"/>
</dbReference>
<evidence type="ECO:0000313" key="2">
    <source>
        <dbReference type="EMBL" id="AWA44811.1"/>
    </source>
</evidence>
<sequence>MVLKMSGPTPGLSEITGWAMPPTVPSQQPRHGPGIMLGQPSPAIHRAMPCSCQAKIAGFGRANGPWVIFVEY</sequence>
<reference evidence="2" key="1">
    <citation type="submission" date="2018-04" db="EMBL/GenBank/DDBJ databases">
        <title>Comparative Analysis of Homologous Sequences of Saccharum officinarum and Saccharum spontaneum Reveals Independent Polyploidization Events.</title>
        <authorList>
            <person name="Sharma A."/>
            <person name="Song J."/>
            <person name="Lin Q."/>
            <person name="Singh R."/>
            <person name="Ramos N."/>
            <person name="Wang K."/>
            <person name="Zhang J."/>
            <person name="Ming R."/>
            <person name="Yu Q."/>
        </authorList>
    </citation>
    <scope>NUCLEOTIDE SEQUENCE</scope>
</reference>
<organism evidence="2">
    <name type="scientific">Saccharum officinarum</name>
    <name type="common">Sugarcane</name>
    <dbReference type="NCBI Taxonomy" id="4547"/>
    <lineage>
        <taxon>Eukaryota</taxon>
        <taxon>Viridiplantae</taxon>
        <taxon>Streptophyta</taxon>
        <taxon>Embryophyta</taxon>
        <taxon>Tracheophyta</taxon>
        <taxon>Spermatophyta</taxon>
        <taxon>Magnoliopsida</taxon>
        <taxon>Liliopsida</taxon>
        <taxon>Poales</taxon>
        <taxon>Poaceae</taxon>
        <taxon>PACMAD clade</taxon>
        <taxon>Panicoideae</taxon>
        <taxon>Andropogonodae</taxon>
        <taxon>Andropogoneae</taxon>
        <taxon>Saccharinae</taxon>
        <taxon>Saccharum</taxon>
        <taxon>Saccharum officinarum species complex</taxon>
    </lineage>
</organism>
<evidence type="ECO:0000256" key="1">
    <source>
        <dbReference type="SAM" id="MobiDB-lite"/>
    </source>
</evidence>
<feature type="region of interest" description="Disordered" evidence="1">
    <location>
        <begin position="1"/>
        <end position="39"/>
    </location>
</feature>
<gene>
    <name evidence="2" type="ORF">SO145G11_000012</name>
</gene>
<dbReference type="AlphaFoldDB" id="A0A678TAH9"/>